<proteinExistence type="predicted"/>
<evidence type="ECO:0000313" key="2">
    <source>
        <dbReference type="Proteomes" id="UP001500454"/>
    </source>
</evidence>
<keyword evidence="2" id="KW-1185">Reference proteome</keyword>
<reference evidence="2" key="1">
    <citation type="journal article" date="2019" name="Int. J. Syst. Evol. Microbiol.">
        <title>The Global Catalogue of Microorganisms (GCM) 10K type strain sequencing project: providing services to taxonomists for standard genome sequencing and annotation.</title>
        <authorList>
            <consortium name="The Broad Institute Genomics Platform"/>
            <consortium name="The Broad Institute Genome Sequencing Center for Infectious Disease"/>
            <person name="Wu L."/>
            <person name="Ma J."/>
        </authorList>
    </citation>
    <scope>NUCLEOTIDE SEQUENCE [LARGE SCALE GENOMIC DNA]</scope>
    <source>
        <strain evidence="2">JCM 17924</strain>
    </source>
</reference>
<dbReference type="RefSeq" id="WP_345225996.1">
    <property type="nucleotide sequence ID" value="NZ_BAABHA010000010.1"/>
</dbReference>
<dbReference type="EMBL" id="BAABHA010000010">
    <property type="protein sequence ID" value="GAA4387149.1"/>
    <property type="molecule type" value="Genomic_DNA"/>
</dbReference>
<name>A0ABP8J919_9BACT</name>
<comment type="caution">
    <text evidence="1">The sequence shown here is derived from an EMBL/GenBank/DDBJ whole genome shotgun (WGS) entry which is preliminary data.</text>
</comment>
<sequence>MHLLAENDDALRLVTSSETLLDAVVEGFAVRYEGDGLVAEVIFQLQHSKRLNRLLLRFKPVSSYAFAYSSEVFFYNVESFKFLRVSNGYYLSLDPVDERDQPDDCDNDTIRAEGVQAYNLTNSEGD</sequence>
<gene>
    <name evidence="1" type="ORF">GCM10023186_32500</name>
</gene>
<evidence type="ECO:0000313" key="1">
    <source>
        <dbReference type="EMBL" id="GAA4387149.1"/>
    </source>
</evidence>
<accession>A0ABP8J919</accession>
<dbReference type="Proteomes" id="UP001500454">
    <property type="component" value="Unassembled WGS sequence"/>
</dbReference>
<protein>
    <submittedName>
        <fullName evidence="1">Uncharacterized protein</fullName>
    </submittedName>
</protein>
<organism evidence="1 2">
    <name type="scientific">Hymenobacter koreensis</name>
    <dbReference type="NCBI Taxonomy" id="1084523"/>
    <lineage>
        <taxon>Bacteria</taxon>
        <taxon>Pseudomonadati</taxon>
        <taxon>Bacteroidota</taxon>
        <taxon>Cytophagia</taxon>
        <taxon>Cytophagales</taxon>
        <taxon>Hymenobacteraceae</taxon>
        <taxon>Hymenobacter</taxon>
    </lineage>
</organism>